<dbReference type="Proteomes" id="UP000008068">
    <property type="component" value="Unassembled WGS sequence"/>
</dbReference>
<reference evidence="2" key="1">
    <citation type="submission" date="2011-07" db="EMBL/GenBank/DDBJ databases">
        <authorList>
            <consortium name="Caenorhabditis brenneri Sequencing and Analysis Consortium"/>
            <person name="Wilson R.K."/>
        </authorList>
    </citation>
    <scope>NUCLEOTIDE SEQUENCE [LARGE SCALE GENOMIC DNA]</scope>
    <source>
        <strain evidence="2">PB2801</strain>
    </source>
</reference>
<dbReference type="AlphaFoldDB" id="G0MI38"/>
<dbReference type="HOGENOM" id="CLU_2322456_0_0_1"/>
<evidence type="ECO:0000313" key="2">
    <source>
        <dbReference type="Proteomes" id="UP000008068"/>
    </source>
</evidence>
<keyword evidence="2" id="KW-1185">Reference proteome</keyword>
<gene>
    <name evidence="1" type="ORF">CAEBREN_14071</name>
</gene>
<dbReference type="InParanoid" id="G0MI38"/>
<sequence>MSTEDSVKVHMENELEVAKKMAHLWKTQMTNVFCYLKRQGKIAKTVREEYEQHIAKYEIVIKNEDIRNIKELTVVMNLFAITLYTQWNALINTNLTAFL</sequence>
<organism evidence="2">
    <name type="scientific">Caenorhabditis brenneri</name>
    <name type="common">Nematode worm</name>
    <dbReference type="NCBI Taxonomy" id="135651"/>
    <lineage>
        <taxon>Eukaryota</taxon>
        <taxon>Metazoa</taxon>
        <taxon>Ecdysozoa</taxon>
        <taxon>Nematoda</taxon>
        <taxon>Chromadorea</taxon>
        <taxon>Rhabditida</taxon>
        <taxon>Rhabditina</taxon>
        <taxon>Rhabditomorpha</taxon>
        <taxon>Rhabditoidea</taxon>
        <taxon>Rhabditidae</taxon>
        <taxon>Peloderinae</taxon>
        <taxon>Caenorhabditis</taxon>
    </lineage>
</organism>
<proteinExistence type="predicted"/>
<protein>
    <submittedName>
        <fullName evidence="1">Uncharacterized protein</fullName>
    </submittedName>
</protein>
<name>G0MI38_CAEBE</name>
<evidence type="ECO:0000313" key="1">
    <source>
        <dbReference type="EMBL" id="EGT59309.1"/>
    </source>
</evidence>
<dbReference type="EMBL" id="GL379795">
    <property type="protein sequence ID" value="EGT59309.1"/>
    <property type="molecule type" value="Genomic_DNA"/>
</dbReference>
<accession>G0MI38</accession>